<dbReference type="InterPro" id="IPR005501">
    <property type="entry name" value="LamB/YcsF/PxpA-like"/>
</dbReference>
<dbReference type="AlphaFoldDB" id="A0A0L6CRR3"/>
<dbReference type="GO" id="GO:0005524">
    <property type="term" value="F:ATP binding"/>
    <property type="evidence" value="ECO:0007669"/>
    <property type="project" value="UniProtKB-UniRule"/>
</dbReference>
<dbReference type="OrthoDB" id="9773478at2"/>
<dbReference type="PANTHER" id="PTHR30292:SF0">
    <property type="entry name" value="5-OXOPROLINASE SUBUNIT A"/>
    <property type="match status" value="1"/>
</dbReference>
<dbReference type="EMBL" id="LGVV01000052">
    <property type="protein sequence ID" value="KNX40439.1"/>
    <property type="molecule type" value="Genomic_DNA"/>
</dbReference>
<comment type="similarity">
    <text evidence="1">Belongs to the LamB/PxpA family.</text>
</comment>
<keyword evidence="3" id="KW-1185">Reference proteome</keyword>
<protein>
    <recommendedName>
        <fullName evidence="1">5-oxoprolinase subunit A</fullName>
        <shortName evidence="1">5-OPase subunit A</shortName>
        <ecNumber evidence="1">3.5.2.9</ecNumber>
    </recommendedName>
    <alternativeName>
        <fullName evidence="1">5-oxoprolinase (ATP-hydrolyzing) subunit A</fullName>
    </alternativeName>
</protein>
<evidence type="ECO:0000256" key="1">
    <source>
        <dbReference type="HAMAP-Rule" id="MF_00691"/>
    </source>
</evidence>
<accession>A0A0L6CRR3</accession>
<sequence length="258" mass="26857">MQASVDLNADMSESFGPWTMGDDATLLEVVSSANIACGFHAGDPDVMARSMAGAVARDVGIGAHPGFADLQGFGRRRIDLGHETLGNLVRYQLGAAQAMARAAGGKVRHLKLHGALANMASEDAELARAAYTAALSVDPEIIVMVLAGTAQEVAARDLGARMACEIFADRAYNDDCTLVDRRQPGAVIHDAALASARILEMIRAGAIIAESGKHIATRIDTICLHGDTPEAVEIARGLRAELEAAGVAVARFSGARAG</sequence>
<dbReference type="Proteomes" id="UP000037046">
    <property type="component" value="Unassembled WGS sequence"/>
</dbReference>
<dbReference type="NCBIfam" id="NF003816">
    <property type="entry name" value="PRK05406.1-5"/>
    <property type="match status" value="1"/>
</dbReference>
<dbReference type="GO" id="GO:0017168">
    <property type="term" value="F:5-oxoprolinase (ATP-hydrolyzing) activity"/>
    <property type="evidence" value="ECO:0007669"/>
    <property type="project" value="UniProtKB-UniRule"/>
</dbReference>
<dbReference type="Gene3D" id="3.20.20.370">
    <property type="entry name" value="Glycoside hydrolase/deacetylase"/>
    <property type="match status" value="1"/>
</dbReference>
<dbReference type="HAMAP" id="MF_00691">
    <property type="entry name" value="PxpA"/>
    <property type="match status" value="1"/>
</dbReference>
<comment type="caution">
    <text evidence="2">The sequence shown here is derived from an EMBL/GenBank/DDBJ whole genome shotgun (WGS) entry which is preliminary data.</text>
</comment>
<keyword evidence="1" id="KW-0067">ATP-binding</keyword>
<dbReference type="RefSeq" id="WP_050663847.1">
    <property type="nucleotide sequence ID" value="NZ_CP118494.1"/>
</dbReference>
<dbReference type="Pfam" id="PF03746">
    <property type="entry name" value="LamB_YcsF"/>
    <property type="match status" value="1"/>
</dbReference>
<comment type="function">
    <text evidence="1">Catalyzes the cleavage of 5-oxoproline to form L-glutamate coupled to the hydrolysis of ATP to ADP and inorganic phosphate.</text>
</comment>
<dbReference type="STRING" id="74031.SAMN04488077_106123"/>
<dbReference type="PANTHER" id="PTHR30292">
    <property type="entry name" value="UNCHARACTERIZED PROTEIN YBGL-RELATED"/>
    <property type="match status" value="1"/>
</dbReference>
<comment type="catalytic activity">
    <reaction evidence="1">
        <text>5-oxo-L-proline + ATP + 2 H2O = L-glutamate + ADP + phosphate + H(+)</text>
        <dbReference type="Rhea" id="RHEA:10348"/>
        <dbReference type="ChEBI" id="CHEBI:15377"/>
        <dbReference type="ChEBI" id="CHEBI:15378"/>
        <dbReference type="ChEBI" id="CHEBI:29985"/>
        <dbReference type="ChEBI" id="CHEBI:30616"/>
        <dbReference type="ChEBI" id="CHEBI:43474"/>
        <dbReference type="ChEBI" id="CHEBI:58402"/>
        <dbReference type="ChEBI" id="CHEBI:456216"/>
        <dbReference type="EC" id="3.5.2.9"/>
    </reaction>
</comment>
<comment type="subunit">
    <text evidence="1">Forms a complex composed of PxpA, PxpB and PxpC.</text>
</comment>
<name>A0A0L6CRR3_9RHOB</name>
<dbReference type="CDD" id="cd10787">
    <property type="entry name" value="LamB_YcsF_like"/>
    <property type="match status" value="1"/>
</dbReference>
<proteinExistence type="inferred from homology"/>
<gene>
    <name evidence="1" type="primary">pxpA</name>
    <name evidence="2" type="ORF">ROTO_29950</name>
</gene>
<evidence type="ECO:0000313" key="3">
    <source>
        <dbReference type="Proteomes" id="UP000037046"/>
    </source>
</evidence>
<dbReference type="GO" id="GO:0005975">
    <property type="term" value="P:carbohydrate metabolic process"/>
    <property type="evidence" value="ECO:0007669"/>
    <property type="project" value="InterPro"/>
</dbReference>
<dbReference type="EC" id="3.5.2.9" evidence="1"/>
<evidence type="ECO:0000313" key="2">
    <source>
        <dbReference type="EMBL" id="KNX40439.1"/>
    </source>
</evidence>
<keyword evidence="1" id="KW-0547">Nucleotide-binding</keyword>
<reference evidence="3" key="1">
    <citation type="submission" date="2015-07" db="EMBL/GenBank/DDBJ databases">
        <title>Draft Genome Sequence of Roseovarius tolerans EL-164, a producer of N-Acylated Alanine Methyl Esters (NAMEs).</title>
        <authorList>
            <person name="Voget S."/>
            <person name="Bruns H."/>
            <person name="Wagner-Doebler I."/>
            <person name="Schulz S."/>
            <person name="Daniel R."/>
        </authorList>
    </citation>
    <scope>NUCLEOTIDE SEQUENCE [LARGE SCALE GENOMIC DNA]</scope>
    <source>
        <strain evidence="3">EL-164</strain>
    </source>
</reference>
<dbReference type="PATRIC" id="fig|74031.6.peg.3054"/>
<organism evidence="2 3">
    <name type="scientific">Roseovarius tolerans</name>
    <dbReference type="NCBI Taxonomy" id="74031"/>
    <lineage>
        <taxon>Bacteria</taxon>
        <taxon>Pseudomonadati</taxon>
        <taxon>Pseudomonadota</taxon>
        <taxon>Alphaproteobacteria</taxon>
        <taxon>Rhodobacterales</taxon>
        <taxon>Roseobacteraceae</taxon>
        <taxon>Roseovarius</taxon>
    </lineage>
</organism>
<dbReference type="SUPFAM" id="SSF88713">
    <property type="entry name" value="Glycoside hydrolase/deacetylase"/>
    <property type="match status" value="1"/>
</dbReference>
<dbReference type="InterPro" id="IPR011330">
    <property type="entry name" value="Glyco_hydro/deAcase_b/a-brl"/>
</dbReference>
<keyword evidence="1" id="KW-0378">Hydrolase</keyword>
<dbReference type="NCBIfam" id="NF003814">
    <property type="entry name" value="PRK05406.1-3"/>
    <property type="match status" value="1"/>
</dbReference>